<organism evidence="10">
    <name type="scientific">viral metagenome</name>
    <dbReference type="NCBI Taxonomy" id="1070528"/>
    <lineage>
        <taxon>unclassified sequences</taxon>
        <taxon>metagenomes</taxon>
        <taxon>organismal metagenomes</taxon>
    </lineage>
</organism>
<dbReference type="Gene3D" id="3.40.50.10490">
    <property type="entry name" value="Glucose-6-phosphate isomerase like protein, domain 1"/>
    <property type="match status" value="2"/>
</dbReference>
<dbReference type="GO" id="GO:0006002">
    <property type="term" value="P:fructose 6-phosphate metabolic process"/>
    <property type="evidence" value="ECO:0007669"/>
    <property type="project" value="TreeGrafter"/>
</dbReference>
<dbReference type="InterPro" id="IPR035466">
    <property type="entry name" value="GlmS/AgaS_SIS"/>
</dbReference>
<keyword evidence="6" id="KW-0677">Repeat</keyword>
<accession>A0A6C0HCD1</accession>
<dbReference type="EMBL" id="MN739921">
    <property type="protein sequence ID" value="QHT77795.1"/>
    <property type="molecule type" value="Genomic_DNA"/>
</dbReference>
<evidence type="ECO:0000313" key="10">
    <source>
        <dbReference type="EMBL" id="QHT77795.1"/>
    </source>
</evidence>
<dbReference type="SUPFAM" id="SSF53697">
    <property type="entry name" value="SIS domain"/>
    <property type="match status" value="1"/>
</dbReference>
<evidence type="ECO:0000256" key="1">
    <source>
        <dbReference type="ARBA" id="ARBA00001031"/>
    </source>
</evidence>
<evidence type="ECO:0000256" key="2">
    <source>
        <dbReference type="ARBA" id="ARBA00012916"/>
    </source>
</evidence>
<dbReference type="AlphaFoldDB" id="A0A6C0HCD1"/>
<dbReference type="NCBIfam" id="TIGR01135">
    <property type="entry name" value="glmS"/>
    <property type="match status" value="1"/>
</dbReference>
<dbReference type="Pfam" id="PF01380">
    <property type="entry name" value="SIS"/>
    <property type="match status" value="2"/>
</dbReference>
<dbReference type="NCBIfam" id="NF001484">
    <property type="entry name" value="PRK00331.1"/>
    <property type="match status" value="1"/>
</dbReference>
<evidence type="ECO:0000259" key="9">
    <source>
        <dbReference type="PROSITE" id="PS51464"/>
    </source>
</evidence>
<dbReference type="GO" id="GO:0006047">
    <property type="term" value="P:UDP-N-acetylglucosamine metabolic process"/>
    <property type="evidence" value="ECO:0007669"/>
    <property type="project" value="TreeGrafter"/>
</dbReference>
<feature type="domain" description="Glutamine amidotransferase type-2" evidence="8">
    <location>
        <begin position="2"/>
        <end position="224"/>
    </location>
</feature>
<dbReference type="GO" id="GO:0097367">
    <property type="term" value="F:carbohydrate derivative binding"/>
    <property type="evidence" value="ECO:0007669"/>
    <property type="project" value="InterPro"/>
</dbReference>
<dbReference type="InterPro" id="IPR046348">
    <property type="entry name" value="SIS_dom_sf"/>
</dbReference>
<dbReference type="CDD" id="cd05009">
    <property type="entry name" value="SIS_GlmS_GlmD_2"/>
    <property type="match status" value="1"/>
</dbReference>
<dbReference type="InterPro" id="IPR029055">
    <property type="entry name" value="Ntn_hydrolases_N"/>
</dbReference>
<evidence type="ECO:0000256" key="4">
    <source>
        <dbReference type="ARBA" id="ARBA00022576"/>
    </source>
</evidence>
<dbReference type="FunFam" id="3.60.20.10:FF:000006">
    <property type="entry name" value="Glutamine--fructose-6-phosphate aminotransferase [isomerizing]"/>
    <property type="match status" value="1"/>
</dbReference>
<dbReference type="PROSITE" id="PS51278">
    <property type="entry name" value="GATASE_TYPE_2"/>
    <property type="match status" value="1"/>
</dbReference>
<reference evidence="10" key="1">
    <citation type="journal article" date="2020" name="Nature">
        <title>Giant virus diversity and host interactions through global metagenomics.</title>
        <authorList>
            <person name="Schulz F."/>
            <person name="Roux S."/>
            <person name="Paez-Espino D."/>
            <person name="Jungbluth S."/>
            <person name="Walsh D.A."/>
            <person name="Denef V.J."/>
            <person name="McMahon K.D."/>
            <person name="Konstantinidis K.T."/>
            <person name="Eloe-Fadrosh E.A."/>
            <person name="Kyrpides N.C."/>
            <person name="Woyke T."/>
        </authorList>
    </citation>
    <scope>NUCLEOTIDE SEQUENCE</scope>
    <source>
        <strain evidence="10">GVMAG-M-3300023179-90</strain>
    </source>
</reference>
<proteinExistence type="predicted"/>
<name>A0A6C0HCD1_9ZZZZ</name>
<evidence type="ECO:0000256" key="5">
    <source>
        <dbReference type="ARBA" id="ARBA00022679"/>
    </source>
</evidence>
<dbReference type="InterPro" id="IPR005855">
    <property type="entry name" value="GFAT"/>
</dbReference>
<protein>
    <recommendedName>
        <fullName evidence="3">Glutamine--fructose-6-phosphate aminotransferase [isomerizing]</fullName>
        <ecNumber evidence="2">2.6.1.16</ecNumber>
    </recommendedName>
</protein>
<dbReference type="PANTHER" id="PTHR10937">
    <property type="entry name" value="GLUCOSAMINE--FRUCTOSE-6-PHOSPHATE AMINOTRANSFERASE, ISOMERIZING"/>
    <property type="match status" value="1"/>
</dbReference>
<dbReference type="Pfam" id="PF13522">
    <property type="entry name" value="GATase_6"/>
    <property type="match status" value="1"/>
</dbReference>
<feature type="domain" description="SIS" evidence="9">
    <location>
        <begin position="465"/>
        <end position="597"/>
    </location>
</feature>
<keyword evidence="5" id="KW-0808">Transferase</keyword>
<dbReference type="SUPFAM" id="SSF56235">
    <property type="entry name" value="N-terminal nucleophile aminohydrolases (Ntn hydrolases)"/>
    <property type="match status" value="1"/>
</dbReference>
<dbReference type="PROSITE" id="PS51464">
    <property type="entry name" value="SIS"/>
    <property type="match status" value="2"/>
</dbReference>
<evidence type="ECO:0000256" key="3">
    <source>
        <dbReference type="ARBA" id="ARBA00016090"/>
    </source>
</evidence>
<comment type="catalytic activity">
    <reaction evidence="1">
        <text>D-fructose 6-phosphate + L-glutamine = D-glucosamine 6-phosphate + L-glutamate</text>
        <dbReference type="Rhea" id="RHEA:13237"/>
        <dbReference type="ChEBI" id="CHEBI:29985"/>
        <dbReference type="ChEBI" id="CHEBI:58359"/>
        <dbReference type="ChEBI" id="CHEBI:58725"/>
        <dbReference type="ChEBI" id="CHEBI:61527"/>
        <dbReference type="EC" id="2.6.1.16"/>
    </reaction>
</comment>
<dbReference type="PANTHER" id="PTHR10937:SF0">
    <property type="entry name" value="GLUTAMINE--FRUCTOSE-6-PHOSPHATE TRANSAMINASE (ISOMERIZING)"/>
    <property type="match status" value="1"/>
</dbReference>
<dbReference type="FunFam" id="3.40.50.10490:FF:000036">
    <property type="entry name" value="Glutamine-fructose-6-phosphate transaminase (Isomerizing), variant"/>
    <property type="match status" value="1"/>
</dbReference>
<dbReference type="Gene3D" id="3.60.20.10">
    <property type="entry name" value="Glutamine Phosphoribosylpyrophosphate, subunit 1, domain 1"/>
    <property type="match status" value="1"/>
</dbReference>
<dbReference type="InterPro" id="IPR047084">
    <property type="entry name" value="GFAT_N"/>
</dbReference>
<dbReference type="GO" id="GO:0006487">
    <property type="term" value="P:protein N-linked glycosylation"/>
    <property type="evidence" value="ECO:0007669"/>
    <property type="project" value="TreeGrafter"/>
</dbReference>
<dbReference type="CDD" id="cd05008">
    <property type="entry name" value="SIS_GlmS_GlmD_1"/>
    <property type="match status" value="1"/>
</dbReference>
<keyword evidence="7" id="KW-0315">Glutamine amidotransferase</keyword>
<dbReference type="CDD" id="cd00714">
    <property type="entry name" value="GFAT"/>
    <property type="match status" value="1"/>
</dbReference>
<dbReference type="InterPro" id="IPR017932">
    <property type="entry name" value="GATase_2_dom"/>
</dbReference>
<evidence type="ECO:0000259" key="8">
    <source>
        <dbReference type="PROSITE" id="PS51278"/>
    </source>
</evidence>
<dbReference type="InterPro" id="IPR035490">
    <property type="entry name" value="GlmS/FrlB_SIS"/>
</dbReference>
<evidence type="ECO:0000256" key="6">
    <source>
        <dbReference type="ARBA" id="ARBA00022737"/>
    </source>
</evidence>
<sequence length="607" mass="68441">MCGIVGYLGNDKHNEYILSGLRLLQNRGYDSVGISCISNGELHTTKFASKTTCDALDQLEETVNLQNIKSNCAIGHTRWATHGGKTDINAHPHHDNKNKIALAHNGIIENFAELKSKLLEKGYLFKSQTDTEIIAVLIGYYMDIGEPIETAIQKTISELIGTWALVILHVDYPNKIWITRNGSPLLLGMEEEFIMVASEQIAFGNYIKKYIVLDNHDLIEITKEARTITYNKNIQRYAIKDKAHQNIETKPANYKHWMLKEIMEQPECIIRAMNNYGRIENNVCVKLGGLDSNKSRLLDIQHLILLGCGTSYHAGLWSLDLFKTLDIFETVVAYDGAEFHVKDIPKKGNSGIIFLSQSGETKDLHRCIQIAKDYDLASMGVVNVVDSMIARETNCGVYLNAGREVGVASTKSFTNQCVVLSMIAIWFSQNRGTCMERRRQMINDLRNLPFHIENIFNHIENLENFVKSFINQHSCFILGKGKNEAIAKEGALKIKEIAYIHAEGFSSSSLKHGPFALIEENLPILILDVDDENREKNRNAYQEILARNAFILRISDTTEGELKIDKNVTFGGIIANIYIQLLSYHLSVKQGYNPDFPKNLAKVVTVE</sequence>
<dbReference type="GO" id="GO:0004360">
    <property type="term" value="F:glutamine-fructose-6-phosphate transaminase (isomerizing) activity"/>
    <property type="evidence" value="ECO:0007669"/>
    <property type="project" value="UniProtKB-EC"/>
</dbReference>
<dbReference type="InterPro" id="IPR001347">
    <property type="entry name" value="SIS_dom"/>
</dbReference>
<feature type="domain" description="SIS" evidence="9">
    <location>
        <begin position="293"/>
        <end position="433"/>
    </location>
</feature>
<evidence type="ECO:0000256" key="7">
    <source>
        <dbReference type="ARBA" id="ARBA00022962"/>
    </source>
</evidence>
<dbReference type="EC" id="2.6.1.16" evidence="2"/>
<keyword evidence="4" id="KW-0032">Aminotransferase</keyword>